<evidence type="ECO:0000313" key="3">
    <source>
        <dbReference type="Proteomes" id="UP000265618"/>
    </source>
</evidence>
<gene>
    <name evidence="2" type="ORF">KIPB_008981</name>
</gene>
<reference evidence="2 3" key="1">
    <citation type="journal article" date="2018" name="PLoS ONE">
        <title>The draft genome of Kipferlia bialata reveals reductive genome evolution in fornicate parasites.</title>
        <authorList>
            <person name="Tanifuji G."/>
            <person name="Takabayashi S."/>
            <person name="Kume K."/>
            <person name="Takagi M."/>
            <person name="Nakayama T."/>
            <person name="Kamikawa R."/>
            <person name="Inagaki Y."/>
            <person name="Hashimoto T."/>
        </authorList>
    </citation>
    <scope>NUCLEOTIDE SEQUENCE [LARGE SCALE GENOMIC DNA]</scope>
    <source>
        <strain evidence="2">NY0173</strain>
    </source>
</reference>
<sequence>MGRDWNTELDGDDRDTDRGAGKQHNAELAALDAALEYTGSESERRVYFFEADDIETSVRSVLYNEAQDSDLTILAQTRSAFAWAYLVLQYSGTEKEREREGRSVHLYWLSVDDMDRDQPVLAVRSAKVYTPVIRDKRRPPTLISHAQSRDSRDRVRGAVDTHSDTPTSTATLDMDPTGTSFVVSLSLLVERDRQREWEYASVLVHLVQGQLEVCRPRDKKARMPDRMRKHSATAWVGTAYGEVYCLAPSKQPSKLEVLKVYPVLSPREREREREKEREHEKDSEKEKERERDRLRSRPCCPAVIAITPFDAPEADQCEGVTRALLLLVGHAGSLSVLVFKPNTKQIHGNLVSGIKAAMFPPCMVYGERELGTGALKTTPPDTFMSLTCPDVDMRLGERTFRCVYVYPYASPETKSKGRRERDRGREGEREQWSSGSTVRQHASVAEIDVEGLAFLPSLPKDGDSLVNTMLSSDTAKVDTYPLAEVLGTSQPVTGVFSAPYHNLYLTRDAAYPVSNVNKRATSFRVGYDNLDSADDESDLNGEFSPPTHFAAIEIEKEKEREMERSEYTEGDRDAEEPVVQDIKADPGYVSLGHSICTDSMGYATLQVNTPSGVRLYR</sequence>
<feature type="region of interest" description="Disordered" evidence="1">
    <location>
        <begin position="1"/>
        <end position="21"/>
    </location>
</feature>
<keyword evidence="3" id="KW-1185">Reference proteome</keyword>
<feature type="region of interest" description="Disordered" evidence="1">
    <location>
        <begin position="139"/>
        <end position="173"/>
    </location>
</feature>
<dbReference type="Proteomes" id="UP000265618">
    <property type="component" value="Unassembled WGS sequence"/>
</dbReference>
<dbReference type="EMBL" id="BDIP01002922">
    <property type="protein sequence ID" value="GIQ87023.1"/>
    <property type="molecule type" value="Genomic_DNA"/>
</dbReference>
<evidence type="ECO:0000313" key="2">
    <source>
        <dbReference type="EMBL" id="GIQ87023.1"/>
    </source>
</evidence>
<feature type="region of interest" description="Disordered" evidence="1">
    <location>
        <begin position="413"/>
        <end position="440"/>
    </location>
</feature>
<name>A0A9K3D3A2_9EUKA</name>
<feature type="compositionally biased region" description="Basic and acidic residues" evidence="1">
    <location>
        <begin position="413"/>
        <end position="431"/>
    </location>
</feature>
<protein>
    <submittedName>
        <fullName evidence="2">Uncharacterized protein</fullName>
    </submittedName>
</protein>
<evidence type="ECO:0000256" key="1">
    <source>
        <dbReference type="SAM" id="MobiDB-lite"/>
    </source>
</evidence>
<feature type="region of interest" description="Disordered" evidence="1">
    <location>
        <begin position="267"/>
        <end position="292"/>
    </location>
</feature>
<organism evidence="2 3">
    <name type="scientific">Kipferlia bialata</name>
    <dbReference type="NCBI Taxonomy" id="797122"/>
    <lineage>
        <taxon>Eukaryota</taxon>
        <taxon>Metamonada</taxon>
        <taxon>Carpediemonas-like organisms</taxon>
        <taxon>Kipferlia</taxon>
    </lineage>
</organism>
<accession>A0A9K3D3A2</accession>
<feature type="compositionally biased region" description="Polar residues" evidence="1">
    <location>
        <begin position="164"/>
        <end position="173"/>
    </location>
</feature>
<proteinExistence type="predicted"/>
<feature type="compositionally biased region" description="Basic and acidic residues" evidence="1">
    <location>
        <begin position="147"/>
        <end position="163"/>
    </location>
</feature>
<comment type="caution">
    <text evidence="2">The sequence shown here is derived from an EMBL/GenBank/DDBJ whole genome shotgun (WGS) entry which is preliminary data.</text>
</comment>
<dbReference type="AlphaFoldDB" id="A0A9K3D3A2"/>